<dbReference type="Gene3D" id="2.130.10.10">
    <property type="entry name" value="YVTN repeat-like/Quinoprotein amine dehydrogenase"/>
    <property type="match status" value="1"/>
</dbReference>
<gene>
    <name evidence="3" type="ORF">SLS58_002348</name>
</gene>
<name>A0ABR3U073_9PEZI</name>
<proteinExistence type="predicted"/>
<sequence>MDIRRSASGSHNYTVRPGDGPVPSLDSNVAKHKWTLNAAVKAMAFCPWQRGLLAIGGGSNDRCIHFYHTFSGACLATVDCSAQPEHHFRIAIFSWPACEQLVAIPWADEHRALYAISYPGGPNDGHTKGEGGTWWSRTQVEGCIVVATSDSSIKFHEVWSEERRRPRRVVGGLGGSEILGELHGMERDEEMVIR</sequence>
<evidence type="ECO:0000256" key="2">
    <source>
        <dbReference type="ARBA" id="ARBA00022737"/>
    </source>
</evidence>
<dbReference type="PANTHER" id="PTHR19918">
    <property type="entry name" value="CELL DIVISION CYCLE 20 CDC20 FIZZY -RELATED"/>
    <property type="match status" value="1"/>
</dbReference>
<evidence type="ECO:0000256" key="1">
    <source>
        <dbReference type="ARBA" id="ARBA00022574"/>
    </source>
</evidence>
<keyword evidence="4" id="KW-1185">Reference proteome</keyword>
<protein>
    <recommendedName>
        <fullName evidence="5">Meiosis-specific APC/C activator protein AMA1</fullName>
    </recommendedName>
</protein>
<organism evidence="3 4">
    <name type="scientific">Diplodia intermedia</name>
    <dbReference type="NCBI Taxonomy" id="856260"/>
    <lineage>
        <taxon>Eukaryota</taxon>
        <taxon>Fungi</taxon>
        <taxon>Dikarya</taxon>
        <taxon>Ascomycota</taxon>
        <taxon>Pezizomycotina</taxon>
        <taxon>Dothideomycetes</taxon>
        <taxon>Dothideomycetes incertae sedis</taxon>
        <taxon>Botryosphaeriales</taxon>
        <taxon>Botryosphaeriaceae</taxon>
        <taxon>Diplodia</taxon>
    </lineage>
</organism>
<keyword evidence="2" id="KW-0677">Repeat</keyword>
<dbReference type="Proteomes" id="UP001521184">
    <property type="component" value="Unassembled WGS sequence"/>
</dbReference>
<dbReference type="InterPro" id="IPR033010">
    <property type="entry name" value="Cdc20/Fizzy"/>
</dbReference>
<reference evidence="3 4" key="1">
    <citation type="journal article" date="2023" name="Plant Dis.">
        <title>First Report of Diplodia intermedia Causing Canker and Dieback Diseases on Apple Trees in Canada.</title>
        <authorList>
            <person name="Ellouze W."/>
            <person name="Ilyukhin E."/>
            <person name="Sulman M."/>
            <person name="Ali S."/>
        </authorList>
    </citation>
    <scope>NUCLEOTIDE SEQUENCE [LARGE SCALE GENOMIC DNA]</scope>
    <source>
        <strain evidence="3 4">M45-28</strain>
    </source>
</reference>
<dbReference type="InterPro" id="IPR015943">
    <property type="entry name" value="WD40/YVTN_repeat-like_dom_sf"/>
</dbReference>
<dbReference type="EMBL" id="JAKEKT020000010">
    <property type="protein sequence ID" value="KAL1648023.1"/>
    <property type="molecule type" value="Genomic_DNA"/>
</dbReference>
<evidence type="ECO:0000313" key="3">
    <source>
        <dbReference type="EMBL" id="KAL1648023.1"/>
    </source>
</evidence>
<evidence type="ECO:0008006" key="5">
    <source>
        <dbReference type="Google" id="ProtNLM"/>
    </source>
</evidence>
<comment type="caution">
    <text evidence="3">The sequence shown here is derived from an EMBL/GenBank/DDBJ whole genome shotgun (WGS) entry which is preliminary data.</text>
</comment>
<dbReference type="PANTHER" id="PTHR19918:SF5">
    <property type="entry name" value="MEIOSIS-SPECIFIC APC_C ACTIVATOR PROTEIN AMA1"/>
    <property type="match status" value="1"/>
</dbReference>
<keyword evidence="1" id="KW-0853">WD repeat</keyword>
<dbReference type="InterPro" id="IPR036322">
    <property type="entry name" value="WD40_repeat_dom_sf"/>
</dbReference>
<evidence type="ECO:0000313" key="4">
    <source>
        <dbReference type="Proteomes" id="UP001521184"/>
    </source>
</evidence>
<dbReference type="SUPFAM" id="SSF50978">
    <property type="entry name" value="WD40 repeat-like"/>
    <property type="match status" value="1"/>
</dbReference>
<accession>A0ABR3U073</accession>